<dbReference type="InterPro" id="IPR000515">
    <property type="entry name" value="MetI-like"/>
</dbReference>
<evidence type="ECO:0000256" key="4">
    <source>
        <dbReference type="ARBA" id="ARBA00022692"/>
    </source>
</evidence>
<proteinExistence type="inferred from homology"/>
<dbReference type="AlphaFoldDB" id="A0A1I7BG49"/>
<dbReference type="PROSITE" id="PS50928">
    <property type="entry name" value="ABC_TM1"/>
    <property type="match status" value="1"/>
</dbReference>
<evidence type="ECO:0000256" key="2">
    <source>
        <dbReference type="ARBA" id="ARBA00022448"/>
    </source>
</evidence>
<gene>
    <name evidence="9" type="ORF">SAMN05192563_1004457</name>
</gene>
<dbReference type="GO" id="GO:0015871">
    <property type="term" value="P:choline transport"/>
    <property type="evidence" value="ECO:0007669"/>
    <property type="project" value="TreeGrafter"/>
</dbReference>
<dbReference type="GO" id="GO:0015226">
    <property type="term" value="F:carnitine transmembrane transporter activity"/>
    <property type="evidence" value="ECO:0007669"/>
    <property type="project" value="TreeGrafter"/>
</dbReference>
<feature type="transmembrane region" description="Helical" evidence="7">
    <location>
        <begin position="115"/>
        <end position="139"/>
    </location>
</feature>
<evidence type="ECO:0000256" key="6">
    <source>
        <dbReference type="ARBA" id="ARBA00023136"/>
    </source>
</evidence>
<evidence type="ECO:0000313" key="10">
    <source>
        <dbReference type="Proteomes" id="UP000198844"/>
    </source>
</evidence>
<dbReference type="PANTHER" id="PTHR47737:SF1">
    <property type="entry name" value="GLYCINE BETAINE_PROLINE BETAINE TRANSPORT SYSTEM PERMEASE PROTEIN PROW"/>
    <property type="match status" value="1"/>
</dbReference>
<protein>
    <submittedName>
        <fullName evidence="9">Glycine betaine/proline transport system permease protein</fullName>
    </submittedName>
</protein>
<accession>A0A1I7BG49</accession>
<sequence>MDAGAAMLRWRDSQYRCHVNGIFLQLNLGDPINRFFMGLVAQYGDLFHRISALLLGYALNPVETMLKGAPPLVVIGVVGAITWLGSRKIALTVLLAAMTYLIGCLGLWDKLMQTCAIMLTAMILTVLIGLPLGIAISRSRWLARVINPILDMMQTLPSFVYLIPVVMLFGLGRVPAIFATMIYALPPLVRLTDLGLRQVPGDVLEAARAFGATPGQQLLAVELPLALPSIMAGVNQAVMMSLAMVVIASMIGARGLGEDVLAGINNLDMGQGVVGGVAIVILAIVFDRITQSFGIGKRARRGQSESLR</sequence>
<evidence type="ECO:0000256" key="3">
    <source>
        <dbReference type="ARBA" id="ARBA00022475"/>
    </source>
</evidence>
<dbReference type="GO" id="GO:0031460">
    <property type="term" value="P:glycine betaine transport"/>
    <property type="evidence" value="ECO:0007669"/>
    <property type="project" value="TreeGrafter"/>
</dbReference>
<organism evidence="9 10">
    <name type="scientific">Paraburkholderia aspalathi</name>
    <dbReference type="NCBI Taxonomy" id="1324617"/>
    <lineage>
        <taxon>Bacteria</taxon>
        <taxon>Pseudomonadati</taxon>
        <taxon>Pseudomonadota</taxon>
        <taxon>Betaproteobacteria</taxon>
        <taxon>Burkholderiales</taxon>
        <taxon>Burkholderiaceae</taxon>
        <taxon>Paraburkholderia</taxon>
    </lineage>
</organism>
<feature type="transmembrane region" description="Helical" evidence="7">
    <location>
        <begin position="269"/>
        <end position="290"/>
    </location>
</feature>
<feature type="transmembrane region" description="Helical" evidence="7">
    <location>
        <begin position="89"/>
        <end position="108"/>
    </location>
</feature>
<dbReference type="EMBL" id="FPBH01000004">
    <property type="protein sequence ID" value="SFT86176.1"/>
    <property type="molecule type" value="Genomic_DNA"/>
</dbReference>
<dbReference type="Proteomes" id="UP000198844">
    <property type="component" value="Unassembled WGS sequence"/>
</dbReference>
<evidence type="ECO:0000313" key="9">
    <source>
        <dbReference type="EMBL" id="SFT86176.1"/>
    </source>
</evidence>
<dbReference type="SUPFAM" id="SSF161098">
    <property type="entry name" value="MetI-like"/>
    <property type="match status" value="1"/>
</dbReference>
<keyword evidence="6 7" id="KW-0472">Membrane</keyword>
<keyword evidence="3" id="KW-1003">Cell membrane</keyword>
<dbReference type="InterPro" id="IPR035906">
    <property type="entry name" value="MetI-like_sf"/>
</dbReference>
<feature type="transmembrane region" description="Helical" evidence="7">
    <location>
        <begin position="159"/>
        <end position="185"/>
    </location>
</feature>
<dbReference type="Gene3D" id="1.10.3720.10">
    <property type="entry name" value="MetI-like"/>
    <property type="match status" value="1"/>
</dbReference>
<reference evidence="9 10" key="1">
    <citation type="submission" date="2016-10" db="EMBL/GenBank/DDBJ databases">
        <authorList>
            <person name="de Groot N.N."/>
        </authorList>
    </citation>
    <scope>NUCLEOTIDE SEQUENCE [LARGE SCALE GENOMIC DNA]</scope>
    <source>
        <strain evidence="9 10">LMG 27731</strain>
    </source>
</reference>
<evidence type="ECO:0000259" key="8">
    <source>
        <dbReference type="PROSITE" id="PS50928"/>
    </source>
</evidence>
<evidence type="ECO:0000256" key="1">
    <source>
        <dbReference type="ARBA" id="ARBA00004651"/>
    </source>
</evidence>
<evidence type="ECO:0000256" key="5">
    <source>
        <dbReference type="ARBA" id="ARBA00022989"/>
    </source>
</evidence>
<comment type="similarity">
    <text evidence="7">Belongs to the binding-protein-dependent transport system permease family.</text>
</comment>
<keyword evidence="4 7" id="KW-0812">Transmembrane</keyword>
<feature type="domain" description="ABC transmembrane type-1" evidence="8">
    <location>
        <begin position="111"/>
        <end position="290"/>
    </location>
</feature>
<keyword evidence="5 7" id="KW-1133">Transmembrane helix</keyword>
<dbReference type="PANTHER" id="PTHR47737">
    <property type="entry name" value="GLYCINE BETAINE/PROLINE BETAINE TRANSPORT SYSTEM PERMEASE PROTEIN PROW"/>
    <property type="match status" value="1"/>
</dbReference>
<feature type="transmembrane region" description="Helical" evidence="7">
    <location>
        <begin position="66"/>
        <end position="83"/>
    </location>
</feature>
<evidence type="ECO:0000256" key="7">
    <source>
        <dbReference type="RuleBase" id="RU363032"/>
    </source>
</evidence>
<dbReference type="Pfam" id="PF00528">
    <property type="entry name" value="BPD_transp_1"/>
    <property type="match status" value="1"/>
</dbReference>
<name>A0A1I7BG49_9BURK</name>
<comment type="subcellular location">
    <subcellularLocation>
        <location evidence="1 7">Cell membrane</location>
        <topology evidence="1 7">Multi-pass membrane protein</topology>
    </subcellularLocation>
</comment>
<keyword evidence="2 7" id="KW-0813">Transport</keyword>
<dbReference type="GO" id="GO:0043190">
    <property type="term" value="C:ATP-binding cassette (ABC) transporter complex"/>
    <property type="evidence" value="ECO:0007669"/>
    <property type="project" value="TreeGrafter"/>
</dbReference>
<dbReference type="CDD" id="cd06261">
    <property type="entry name" value="TM_PBP2"/>
    <property type="match status" value="1"/>
</dbReference>
<dbReference type="GO" id="GO:0005275">
    <property type="term" value="F:amine transmembrane transporter activity"/>
    <property type="evidence" value="ECO:0007669"/>
    <property type="project" value="TreeGrafter"/>
</dbReference>
<feature type="transmembrane region" description="Helical" evidence="7">
    <location>
        <begin position="237"/>
        <end position="257"/>
    </location>
</feature>
<dbReference type="FunFam" id="1.10.3720.10:FF:000001">
    <property type="entry name" value="Glycine betaine ABC transporter, permease"/>
    <property type="match status" value="1"/>
</dbReference>